<evidence type="ECO:0000259" key="13">
    <source>
        <dbReference type="Pfam" id="PF01435"/>
    </source>
</evidence>
<reference evidence="14 15" key="1">
    <citation type="submission" date="2014-12" db="EMBL/GenBank/DDBJ databases">
        <title>Comparative genomics of the lactic acid bacteria isolated from the honey bee gut.</title>
        <authorList>
            <person name="Ellegaard K.M."/>
            <person name="Tamarit D."/>
            <person name="Javelind E."/>
            <person name="Olofsson T."/>
            <person name="Andersson S.G."/>
            <person name="Vasquez A."/>
        </authorList>
    </citation>
    <scope>NUCLEOTIDE SEQUENCE [LARGE SCALE GENOMIC DNA]</scope>
    <source>
        <strain evidence="14 15">Hon2</strain>
    </source>
</reference>
<dbReference type="STRING" id="1218508.JG29_13220"/>
<gene>
    <name evidence="12 14" type="primary">htpX</name>
    <name evidence="14" type="ORF">JG29_13220</name>
</gene>
<dbReference type="Gene3D" id="3.30.2010.10">
    <property type="entry name" value="Metalloproteases ('zincins'), catalytic domain"/>
    <property type="match status" value="1"/>
</dbReference>
<dbReference type="OrthoDB" id="15218at2"/>
<dbReference type="InterPro" id="IPR001915">
    <property type="entry name" value="Peptidase_M48"/>
</dbReference>
<evidence type="ECO:0000256" key="12">
    <source>
        <dbReference type="HAMAP-Rule" id="MF_00188"/>
    </source>
</evidence>
<evidence type="ECO:0000256" key="6">
    <source>
        <dbReference type="ARBA" id="ARBA00022723"/>
    </source>
</evidence>
<dbReference type="PANTHER" id="PTHR43221:SF1">
    <property type="entry name" value="PROTEASE HTPX"/>
    <property type="match status" value="1"/>
</dbReference>
<keyword evidence="10 12" id="KW-0482">Metalloprotease</keyword>
<dbReference type="GO" id="GO:0008270">
    <property type="term" value="F:zinc ion binding"/>
    <property type="evidence" value="ECO:0007669"/>
    <property type="project" value="UniProtKB-UniRule"/>
</dbReference>
<dbReference type="GO" id="GO:0006508">
    <property type="term" value="P:proteolysis"/>
    <property type="evidence" value="ECO:0007669"/>
    <property type="project" value="UniProtKB-KW"/>
</dbReference>
<evidence type="ECO:0000313" key="15">
    <source>
        <dbReference type="Proteomes" id="UP000033695"/>
    </source>
</evidence>
<protein>
    <recommendedName>
        <fullName evidence="12">Protease HtpX homolog</fullName>
        <ecNumber evidence="12">3.4.24.-</ecNumber>
    </recommendedName>
</protein>
<comment type="cofactor">
    <cofactor evidence="12">
        <name>Zn(2+)</name>
        <dbReference type="ChEBI" id="CHEBI:29105"/>
    </cofactor>
    <text evidence="12">Binds 1 zinc ion per subunit.</text>
</comment>
<keyword evidence="4 12" id="KW-0645">Protease</keyword>
<dbReference type="InterPro" id="IPR050083">
    <property type="entry name" value="HtpX_protease"/>
</dbReference>
<keyword evidence="5 12" id="KW-0812">Transmembrane</keyword>
<keyword evidence="8 12" id="KW-0862">Zinc</keyword>
<feature type="transmembrane region" description="Helical" evidence="12">
    <location>
        <begin position="12"/>
        <end position="32"/>
    </location>
</feature>
<dbReference type="PATRIC" id="fig|1218508.4.peg.1311"/>
<comment type="subcellular location">
    <subcellularLocation>
        <location evidence="1 12">Cell membrane</location>
        <topology evidence="1 12">Multi-pass membrane protein</topology>
    </subcellularLocation>
</comment>
<dbReference type="GO" id="GO:0004222">
    <property type="term" value="F:metalloendopeptidase activity"/>
    <property type="evidence" value="ECO:0007669"/>
    <property type="project" value="UniProtKB-UniRule"/>
</dbReference>
<accession>A0A0F4KPD3</accession>
<keyword evidence="3 12" id="KW-1003">Cell membrane</keyword>
<dbReference type="NCBIfam" id="NF003425">
    <property type="entry name" value="PRK04897.1"/>
    <property type="match status" value="1"/>
</dbReference>
<feature type="binding site" evidence="12">
    <location>
        <position position="232"/>
    </location>
    <ligand>
        <name>Zn(2+)</name>
        <dbReference type="ChEBI" id="CHEBI:29105"/>
        <note>catalytic</note>
    </ligand>
</feature>
<keyword evidence="7 12" id="KW-0378">Hydrolase</keyword>
<evidence type="ECO:0000256" key="2">
    <source>
        <dbReference type="ARBA" id="ARBA00009779"/>
    </source>
</evidence>
<feature type="transmembrane region" description="Helical" evidence="12">
    <location>
        <begin position="200"/>
        <end position="223"/>
    </location>
</feature>
<name>A0A0F4KPD3_9LACO</name>
<comment type="caution">
    <text evidence="14">The sequence shown here is derived from an EMBL/GenBank/DDBJ whole genome shotgun (WGS) entry which is preliminary data.</text>
</comment>
<comment type="similarity">
    <text evidence="2 12">Belongs to the peptidase M48B family.</text>
</comment>
<evidence type="ECO:0000256" key="5">
    <source>
        <dbReference type="ARBA" id="ARBA00022692"/>
    </source>
</evidence>
<keyword evidence="15" id="KW-1185">Reference proteome</keyword>
<evidence type="ECO:0000256" key="1">
    <source>
        <dbReference type="ARBA" id="ARBA00004651"/>
    </source>
</evidence>
<feature type="active site" evidence="12">
    <location>
        <position position="145"/>
    </location>
</feature>
<dbReference type="EC" id="3.4.24.-" evidence="12"/>
<dbReference type="RefSeq" id="WP_045923159.1">
    <property type="nucleotide sequence ID" value="NZ_JBHTHW010000005.1"/>
</dbReference>
<evidence type="ECO:0000313" key="14">
    <source>
        <dbReference type="EMBL" id="KJY48270.1"/>
    </source>
</evidence>
<evidence type="ECO:0000256" key="10">
    <source>
        <dbReference type="ARBA" id="ARBA00023049"/>
    </source>
</evidence>
<evidence type="ECO:0000256" key="8">
    <source>
        <dbReference type="ARBA" id="ARBA00022833"/>
    </source>
</evidence>
<dbReference type="PANTHER" id="PTHR43221">
    <property type="entry name" value="PROTEASE HTPX"/>
    <property type="match status" value="1"/>
</dbReference>
<dbReference type="Proteomes" id="UP000033695">
    <property type="component" value="Unassembled WGS sequence"/>
</dbReference>
<evidence type="ECO:0000256" key="4">
    <source>
        <dbReference type="ARBA" id="ARBA00022670"/>
    </source>
</evidence>
<evidence type="ECO:0000256" key="7">
    <source>
        <dbReference type="ARBA" id="ARBA00022801"/>
    </source>
</evidence>
<dbReference type="CDD" id="cd07340">
    <property type="entry name" value="M48B_Htpx_like"/>
    <property type="match status" value="1"/>
</dbReference>
<dbReference type="AlphaFoldDB" id="A0A0F4KPD3"/>
<feature type="transmembrane region" description="Helical" evidence="12">
    <location>
        <begin position="38"/>
        <end position="59"/>
    </location>
</feature>
<keyword evidence="9 12" id="KW-1133">Transmembrane helix</keyword>
<feature type="transmembrane region" description="Helical" evidence="12">
    <location>
        <begin position="159"/>
        <end position="180"/>
    </location>
</feature>
<organism evidence="14 15">
    <name type="scientific">Bombilactobacillus mellis</name>
    <dbReference type="NCBI Taxonomy" id="1218508"/>
    <lineage>
        <taxon>Bacteria</taxon>
        <taxon>Bacillati</taxon>
        <taxon>Bacillota</taxon>
        <taxon>Bacilli</taxon>
        <taxon>Lactobacillales</taxon>
        <taxon>Lactobacillaceae</taxon>
        <taxon>Bombilactobacillus</taxon>
    </lineage>
</organism>
<dbReference type="GO" id="GO:0005886">
    <property type="term" value="C:plasma membrane"/>
    <property type="evidence" value="ECO:0007669"/>
    <property type="project" value="UniProtKB-SubCell"/>
</dbReference>
<proteinExistence type="inferred from homology"/>
<dbReference type="InterPro" id="IPR022919">
    <property type="entry name" value="Pept_M48_protease_HtpX"/>
</dbReference>
<keyword evidence="6 12" id="KW-0479">Metal-binding</keyword>
<feature type="binding site" evidence="12">
    <location>
        <position position="144"/>
    </location>
    <ligand>
        <name>Zn(2+)</name>
        <dbReference type="ChEBI" id="CHEBI:29105"/>
        <note>catalytic</note>
    </ligand>
</feature>
<evidence type="ECO:0000256" key="3">
    <source>
        <dbReference type="ARBA" id="ARBA00022475"/>
    </source>
</evidence>
<dbReference type="Pfam" id="PF01435">
    <property type="entry name" value="Peptidase_M48"/>
    <property type="match status" value="1"/>
</dbReference>
<sequence>MLYQQIARNKRKTYVVFAIFFALLGLIGWVVGKLFFNNALSGIVIALAITLFYAFTIYFQSTSVVMQMNRAQPIKNVEQAPDLWHIVEDLSLVAHVPQPDIYIIDDPSPNAFATGRDPQHAAVAVTSGLYQLMDREELEGVLGHEISHIRNYDIRVSTISVALSSAIIFISSMLGNMYRWGWLFGGGGDTDRDNSRNGNILQIVLYIVGLLFAIIGPIIATIVRLAISRNREYLADASGVELTRNPQGLINALKKLEQVTQPMQHVDDASAALYITDPQKGKHSLQQLFDTHPPLADRIQRLERM</sequence>
<dbReference type="HOGENOM" id="CLU_042266_2_1_9"/>
<keyword evidence="14" id="KW-0346">Stress response</keyword>
<evidence type="ECO:0000256" key="11">
    <source>
        <dbReference type="ARBA" id="ARBA00023136"/>
    </source>
</evidence>
<evidence type="ECO:0000256" key="9">
    <source>
        <dbReference type="ARBA" id="ARBA00022989"/>
    </source>
</evidence>
<dbReference type="HAMAP" id="MF_00188">
    <property type="entry name" value="Pept_M48_protease_HtpX"/>
    <property type="match status" value="1"/>
</dbReference>
<keyword evidence="11 12" id="KW-0472">Membrane</keyword>
<feature type="domain" description="Peptidase M48" evidence="13">
    <location>
        <begin position="80"/>
        <end position="304"/>
    </location>
</feature>
<feature type="binding site" evidence="12">
    <location>
        <position position="148"/>
    </location>
    <ligand>
        <name>Zn(2+)</name>
        <dbReference type="ChEBI" id="CHEBI:29105"/>
        <note>catalytic</note>
    </ligand>
</feature>
<dbReference type="EMBL" id="JXBZ01000009">
    <property type="protein sequence ID" value="KJY48270.1"/>
    <property type="molecule type" value="Genomic_DNA"/>
</dbReference>